<dbReference type="InterPro" id="IPR052922">
    <property type="entry name" value="Cytidylate_Kinase-2"/>
</dbReference>
<dbReference type="AlphaFoldDB" id="A0A089L9T1"/>
<accession>A0A089L9T1</accession>
<evidence type="ECO:0000313" key="1">
    <source>
        <dbReference type="EMBL" id="AIQ58251.1"/>
    </source>
</evidence>
<dbReference type="EMBL" id="CP009285">
    <property type="protein sequence ID" value="AIQ58251.1"/>
    <property type="molecule type" value="Genomic_DNA"/>
</dbReference>
<evidence type="ECO:0000313" key="2">
    <source>
        <dbReference type="Proteomes" id="UP000029518"/>
    </source>
</evidence>
<dbReference type="SUPFAM" id="SSF52540">
    <property type="entry name" value="P-loop containing nucleoside triphosphate hydrolases"/>
    <property type="match status" value="1"/>
</dbReference>
<dbReference type="RefSeq" id="WP_042213002.1">
    <property type="nucleotide sequence ID" value="NZ_CP009285.1"/>
</dbReference>
<sequence>MKLHIIGGGGSGKSYISALMSRKLNIPHYELDDIFWDNEADVYGVKAPEEERDRKLKEFVSRESWIIEGVYRAWVGPSLLAADKIIVLMPPLSLQEERIWKRHQERISGVAVSNKRETLESVRELIEWNRDYNLVKLPRFIESCEYKDKLITVNNNLDILELLAALTE</sequence>
<gene>
    <name evidence="1" type="ORF">PBOR_15905</name>
</gene>
<dbReference type="Proteomes" id="UP000029518">
    <property type="component" value="Chromosome"/>
</dbReference>
<dbReference type="OrthoDB" id="1201990at2"/>
<proteinExistence type="predicted"/>
<organism evidence="1 2">
    <name type="scientific">Paenibacillus borealis</name>
    <dbReference type="NCBI Taxonomy" id="160799"/>
    <lineage>
        <taxon>Bacteria</taxon>
        <taxon>Bacillati</taxon>
        <taxon>Bacillota</taxon>
        <taxon>Bacilli</taxon>
        <taxon>Bacillales</taxon>
        <taxon>Paenibacillaceae</taxon>
        <taxon>Paenibacillus</taxon>
    </lineage>
</organism>
<evidence type="ECO:0008006" key="3">
    <source>
        <dbReference type="Google" id="ProtNLM"/>
    </source>
</evidence>
<dbReference type="PANTHER" id="PTHR37816:SF2">
    <property type="entry name" value="DNA TOPOLOGY MODULATION PROTEIN FLAR-RELATED PROTEIN"/>
    <property type="match status" value="1"/>
</dbReference>
<dbReference type="KEGG" id="pbd:PBOR_15905"/>
<dbReference type="InterPro" id="IPR027417">
    <property type="entry name" value="P-loop_NTPase"/>
</dbReference>
<protein>
    <recommendedName>
        <fullName evidence="3">DNA topology modulation protein FlaR</fullName>
    </recommendedName>
</protein>
<dbReference type="PANTHER" id="PTHR37816">
    <property type="entry name" value="YALI0E33011P"/>
    <property type="match status" value="1"/>
</dbReference>
<name>A0A089L9T1_PAEBO</name>
<reference evidence="1" key="1">
    <citation type="submission" date="2014-08" db="EMBL/GenBank/DDBJ databases">
        <title>Comparative genomics of the Paenibacillus odorifer group.</title>
        <authorList>
            <person name="den Bakker H.C."/>
            <person name="Tsai Y.-C.Y.-C."/>
            <person name="Martin N."/>
            <person name="Korlach J."/>
            <person name="Wiedmann M."/>
        </authorList>
    </citation>
    <scope>NUCLEOTIDE SEQUENCE [LARGE SCALE GENOMIC DNA]</scope>
    <source>
        <strain evidence="1">DSM 13188</strain>
    </source>
</reference>
<dbReference type="Gene3D" id="3.40.50.300">
    <property type="entry name" value="P-loop containing nucleotide triphosphate hydrolases"/>
    <property type="match status" value="1"/>
</dbReference>
<dbReference type="HOGENOM" id="CLU_092618_3_0_9"/>
<keyword evidence="2" id="KW-1185">Reference proteome</keyword>